<dbReference type="PANTHER" id="PTHR30068">
    <property type="entry name" value="URONATE ISOMERASE"/>
    <property type="match status" value="1"/>
</dbReference>
<dbReference type="GO" id="GO:0042840">
    <property type="term" value="P:D-glucuronate catabolic process"/>
    <property type="evidence" value="ECO:0007669"/>
    <property type="project" value="TreeGrafter"/>
</dbReference>
<dbReference type="EMBL" id="VTPX01000001">
    <property type="protein sequence ID" value="KAA0020907.1"/>
    <property type="molecule type" value="Genomic_DNA"/>
</dbReference>
<dbReference type="GO" id="GO:0019698">
    <property type="term" value="P:D-galacturonate catabolic process"/>
    <property type="evidence" value="ECO:0007669"/>
    <property type="project" value="TreeGrafter"/>
</dbReference>
<feature type="region of interest" description="Disordered" evidence="1">
    <location>
        <begin position="1"/>
        <end position="22"/>
    </location>
</feature>
<keyword evidence="4" id="KW-1185">Reference proteome</keyword>
<evidence type="ECO:0000313" key="3">
    <source>
        <dbReference type="EMBL" id="KAA0020907.1"/>
    </source>
</evidence>
<dbReference type="PANTHER" id="PTHR30068:SF3">
    <property type="entry name" value="PHOSPHOLIPID_GLYCEROL ACYLTRANSFERASE DOMAIN-CONTAINING PROTEIN"/>
    <property type="match status" value="1"/>
</dbReference>
<dbReference type="SUPFAM" id="SSF69593">
    <property type="entry name" value="Glycerol-3-phosphate (1)-acyltransferase"/>
    <property type="match status" value="1"/>
</dbReference>
<dbReference type="AlphaFoldDB" id="A0A640WK11"/>
<dbReference type="InterPro" id="IPR002123">
    <property type="entry name" value="Plipid/glycerol_acylTrfase"/>
</dbReference>
<proteinExistence type="predicted"/>
<comment type="caution">
    <text evidence="3">The sequence shown here is derived from an EMBL/GenBank/DDBJ whole genome shotgun (WGS) entry which is preliminary data.</text>
</comment>
<evidence type="ECO:0000256" key="1">
    <source>
        <dbReference type="SAM" id="MobiDB-lite"/>
    </source>
</evidence>
<sequence length="413" mass="46188">MTLHPDTDKNSGTGSGGVTANPHSAEAAIDLDRFADIRPYHDEEVEAVLARLAHDSELLDAITRYRLPRMARLAPPLARMLASFRLQREMRGVTTVRDLQLRIADYMAHMISRTTRGFDVEGLERLDAGQAYLFIGNHRDIALDPAFVNYALYLAGHDTVRIAIGDNLLQKPFVTDLMRLNKSFIVPRSIKGKRAMLAAYQSLSGYIRHSITDDNHSVWLAQREGRAKDGVDRTDSAIVKMLCMARRLEEGDSNIGSAIRELEIVPVSISYEYDPCAINKARELHAKETDGTYKKVEFEDIFSIVSGITGNKGRVKLVFGTPLSADFGTADEVADEIDRQVLENYPTFPSHQLALAETGLAPELVDLTGVTPEDREHFRNQLAAVPEPLRRWWLLQYANPILNRAGKAQRHDA</sequence>
<evidence type="ECO:0000313" key="4">
    <source>
        <dbReference type="Proteomes" id="UP000466024"/>
    </source>
</evidence>
<organism evidence="3 4">
    <name type="scientific">Salinicola corii</name>
    <dbReference type="NCBI Taxonomy" id="2606937"/>
    <lineage>
        <taxon>Bacteria</taxon>
        <taxon>Pseudomonadati</taxon>
        <taxon>Pseudomonadota</taxon>
        <taxon>Gammaproteobacteria</taxon>
        <taxon>Oceanospirillales</taxon>
        <taxon>Halomonadaceae</taxon>
        <taxon>Salinicola</taxon>
    </lineage>
</organism>
<gene>
    <name evidence="3" type="ORF">F0A16_03790</name>
</gene>
<dbReference type="Pfam" id="PF01553">
    <property type="entry name" value="Acyltransferase"/>
    <property type="match status" value="1"/>
</dbReference>
<keyword evidence="3" id="KW-0012">Acyltransferase</keyword>
<dbReference type="GO" id="GO:0016746">
    <property type="term" value="F:acyltransferase activity"/>
    <property type="evidence" value="ECO:0007669"/>
    <property type="project" value="UniProtKB-KW"/>
</dbReference>
<protein>
    <submittedName>
        <fullName evidence="3">Glycerol acyltransferase</fullName>
    </submittedName>
</protein>
<dbReference type="Proteomes" id="UP000466024">
    <property type="component" value="Unassembled WGS sequence"/>
</dbReference>
<accession>A0A640WK11</accession>
<keyword evidence="3" id="KW-0808">Transferase</keyword>
<evidence type="ECO:0000259" key="2">
    <source>
        <dbReference type="Pfam" id="PF01553"/>
    </source>
</evidence>
<feature type="domain" description="Phospholipid/glycerol acyltransferase" evidence="2">
    <location>
        <begin position="118"/>
        <end position="198"/>
    </location>
</feature>
<name>A0A640WK11_9GAMM</name>
<reference evidence="3 4" key="1">
    <citation type="submission" date="2019-08" db="EMBL/GenBank/DDBJ databases">
        <title>Bioinformatics analysis of the strain L3 and L5.</title>
        <authorList>
            <person name="Li X."/>
        </authorList>
    </citation>
    <scope>NUCLEOTIDE SEQUENCE [LARGE SCALE GENOMIC DNA]</scope>
    <source>
        <strain evidence="3 4">L3</strain>
    </source>
</reference>